<evidence type="ECO:0000259" key="17">
    <source>
        <dbReference type="PROSITE" id="PS50215"/>
    </source>
</evidence>
<feature type="disulfide bond" evidence="14">
    <location>
        <begin position="354"/>
        <end position="378"/>
    </location>
</feature>
<evidence type="ECO:0000256" key="1">
    <source>
        <dbReference type="ARBA" id="ARBA00001947"/>
    </source>
</evidence>
<dbReference type="PROSITE" id="PS50215">
    <property type="entry name" value="ADAM_MEPRO"/>
    <property type="match status" value="1"/>
</dbReference>
<keyword evidence="12" id="KW-1206">Fibrinogenolytic toxin</keyword>
<dbReference type="PROSITE" id="PS00427">
    <property type="entry name" value="DISINTEGRIN_1"/>
    <property type="match status" value="1"/>
</dbReference>
<dbReference type="PANTHER" id="PTHR11905:SF32">
    <property type="entry name" value="DISINTEGRIN AND METALLOPROTEINASE DOMAIN-CONTAINING PROTEIN 28"/>
    <property type="match status" value="1"/>
</dbReference>
<keyword evidence="11" id="KW-1199">Hemostasis impairing toxin</keyword>
<accession>A0A6B7FNN4</accession>
<feature type="domain" description="Peptidase M12B" evidence="17">
    <location>
        <begin position="203"/>
        <end position="399"/>
    </location>
</feature>
<evidence type="ECO:0000256" key="6">
    <source>
        <dbReference type="ARBA" id="ARBA00022801"/>
    </source>
</evidence>
<dbReference type="SUPFAM" id="SSF57552">
    <property type="entry name" value="Blood coagulation inhibitor (disintegrin)"/>
    <property type="match status" value="1"/>
</dbReference>
<dbReference type="SUPFAM" id="SSF55486">
    <property type="entry name" value="Metalloproteases ('zincins'), catalytic domain"/>
    <property type="match status" value="1"/>
</dbReference>
<evidence type="ECO:0000256" key="2">
    <source>
        <dbReference type="ARBA" id="ARBA00004613"/>
    </source>
</evidence>
<proteinExistence type="evidence at transcript level"/>
<dbReference type="InterPro" id="IPR018358">
    <property type="entry name" value="Disintegrin_CS"/>
</dbReference>
<evidence type="ECO:0000256" key="5">
    <source>
        <dbReference type="ARBA" id="ARBA00022723"/>
    </source>
</evidence>
<feature type="disulfide bond" evidence="14">
    <location>
        <begin position="356"/>
        <end position="361"/>
    </location>
</feature>
<dbReference type="InterPro" id="IPR006586">
    <property type="entry name" value="ADAM_Cys-rich"/>
</dbReference>
<dbReference type="GO" id="GO:0005886">
    <property type="term" value="C:plasma membrane"/>
    <property type="evidence" value="ECO:0007669"/>
    <property type="project" value="TreeGrafter"/>
</dbReference>
<dbReference type="SMART" id="SM00050">
    <property type="entry name" value="DISIN"/>
    <property type="match status" value="1"/>
</dbReference>
<dbReference type="Pfam" id="PF01562">
    <property type="entry name" value="Pep_M12B_propep"/>
    <property type="match status" value="1"/>
</dbReference>
<comment type="subcellular location">
    <subcellularLocation>
        <location evidence="2">Secreted</location>
    </subcellularLocation>
</comment>
<keyword evidence="3" id="KW-0964">Secreted</keyword>
<dbReference type="InterPro" id="IPR036436">
    <property type="entry name" value="Disintegrin_dom_sf"/>
</dbReference>
<feature type="chain" id="PRO_5025685393" evidence="15">
    <location>
        <begin position="21"/>
        <end position="616"/>
    </location>
</feature>
<evidence type="ECO:0000256" key="11">
    <source>
        <dbReference type="ARBA" id="ARBA00023240"/>
    </source>
</evidence>
<feature type="binding site" evidence="14">
    <location>
        <position position="349"/>
    </location>
    <ligand>
        <name>Zn(2+)</name>
        <dbReference type="ChEBI" id="CHEBI:29105"/>
        <note>catalytic</note>
    </ligand>
</feature>
<dbReference type="EMBL" id="MG958501">
    <property type="protein sequence ID" value="QBF53418.1"/>
    <property type="molecule type" value="mRNA"/>
</dbReference>
<dbReference type="PRINTS" id="PR00289">
    <property type="entry name" value="DISINTEGRIN"/>
</dbReference>
<evidence type="ECO:0000256" key="10">
    <source>
        <dbReference type="ARBA" id="ARBA00023180"/>
    </source>
</evidence>
<reference evidence="18" key="1">
    <citation type="submission" date="2018-02" db="EMBL/GenBank/DDBJ databases">
        <authorList>
            <person name="Pungercar J."/>
        </authorList>
    </citation>
    <scope>NUCLEOTIDE SEQUENCE</scope>
    <source>
        <tissue evidence="18">Venom glands</tissue>
    </source>
</reference>
<dbReference type="Pfam" id="PF00200">
    <property type="entry name" value="Disintegrin"/>
    <property type="match status" value="1"/>
</dbReference>
<keyword evidence="6" id="KW-0378">Hydrolase</keyword>
<feature type="binding site" evidence="14">
    <location>
        <position position="343"/>
    </location>
    <ligand>
        <name>Zn(2+)</name>
        <dbReference type="ChEBI" id="CHEBI:29105"/>
        <note>catalytic</note>
    </ligand>
</feature>
<dbReference type="Pfam" id="PF08516">
    <property type="entry name" value="ADAM_CR"/>
    <property type="match status" value="1"/>
</dbReference>
<evidence type="ECO:0000256" key="4">
    <source>
        <dbReference type="ARBA" id="ARBA00022656"/>
    </source>
</evidence>
<dbReference type="CDD" id="cd04269">
    <property type="entry name" value="ZnMc_adamalysin_II_like"/>
    <property type="match status" value="1"/>
</dbReference>
<dbReference type="FunFam" id="4.10.70.10:FF:000001">
    <property type="entry name" value="Disintegrin and metalloproteinase domain-containing protein 22"/>
    <property type="match status" value="1"/>
</dbReference>
<keyword evidence="5 14" id="KW-0479">Metal-binding</keyword>
<evidence type="ECO:0000256" key="13">
    <source>
        <dbReference type="PROSITE-ProRule" id="PRU00068"/>
    </source>
</evidence>
<feature type="disulfide bond" evidence="14">
    <location>
        <begin position="314"/>
        <end position="394"/>
    </location>
</feature>
<dbReference type="GO" id="GO:0004222">
    <property type="term" value="F:metalloendopeptidase activity"/>
    <property type="evidence" value="ECO:0007669"/>
    <property type="project" value="InterPro"/>
</dbReference>
<sequence length="616" mass="68345">MMQVLLVTISLAVFPYQGSSIILESGNVNDYEVVYPQKVTAMPKGAVKQPEQKYEDAMQYEFKVKGEPVVLLLEKNKDLFSEDYSETHYSPDGREITTNPPVEDHCYYHGRIQNDADSSASISACNGLKGHFTLQGETYLIEPLKLPDSEAHAVYKYENVEKEDEAPKTCGVTQTNWESDELIKKASQLNLTPEQQRYLNSPKYIKLVIVADYIMFLKYGRSLITIRTRIYEIVNLLNVIYRVLNIYIALVGLEIWNNGDKINVLPEAKVTLDLFGKWRETDLLNRRKHDNAQLLTGINFNGPTAGLGYLGSMCNPQYSAGIVQDHNKVNFLVALAMAHEMGHNLGMDHDGIQCTCGAKSCIMSGTLSCEASIRFSNCSQEEHRKYLINKMPQCILNKPLKTDIVSPAVCGNYLVELGEDCDCGSPRDCQNPCCNAATCKLTPGSQCADGECCDQCKFGRAGTVCRPANGECDVSDVCTGQSAECPTDQFQRNGHPCQNNNGYCYNGTCPILGKQCISLFGASATVAQDACFQFNRLGNEYGYCRKENGRKIPCAPQDVKCGRLYCFDNLPEHKNPCQIYYTPRDENKGMVDPGTKCGDGMACSSNGQCVDVNTAY</sequence>
<protein>
    <submittedName>
        <fullName evidence="18">Metalloproteinase of class P-III MPIII-5</fullName>
    </submittedName>
</protein>
<dbReference type="InterPro" id="IPR001590">
    <property type="entry name" value="Peptidase_M12B"/>
</dbReference>
<feature type="binding site" evidence="14">
    <location>
        <position position="339"/>
    </location>
    <ligand>
        <name>Zn(2+)</name>
        <dbReference type="ChEBI" id="CHEBI:29105"/>
        <note>catalytic</note>
    </ligand>
</feature>
<keyword evidence="9 14" id="KW-1015">Disulfide bond</keyword>
<evidence type="ECO:0000256" key="8">
    <source>
        <dbReference type="ARBA" id="ARBA00022837"/>
    </source>
</evidence>
<evidence type="ECO:0000256" key="3">
    <source>
        <dbReference type="ARBA" id="ARBA00022525"/>
    </source>
</evidence>
<evidence type="ECO:0000256" key="7">
    <source>
        <dbReference type="ARBA" id="ARBA00022833"/>
    </source>
</evidence>
<dbReference type="GO" id="GO:0046872">
    <property type="term" value="F:metal ion binding"/>
    <property type="evidence" value="ECO:0007669"/>
    <property type="project" value="UniProtKB-KW"/>
</dbReference>
<feature type="signal peptide" evidence="15">
    <location>
        <begin position="1"/>
        <end position="20"/>
    </location>
</feature>
<name>A0A6B7FNN4_VIPAA</name>
<dbReference type="Gene3D" id="3.40.390.10">
    <property type="entry name" value="Collagenase (Catalytic Domain)"/>
    <property type="match status" value="1"/>
</dbReference>
<dbReference type="GO" id="GO:0006508">
    <property type="term" value="P:proteolysis"/>
    <property type="evidence" value="ECO:0007669"/>
    <property type="project" value="InterPro"/>
</dbReference>
<dbReference type="SMART" id="SM00608">
    <property type="entry name" value="ACR"/>
    <property type="match status" value="1"/>
</dbReference>
<keyword evidence="15" id="KW-0732">Signal</keyword>
<dbReference type="PANTHER" id="PTHR11905">
    <property type="entry name" value="ADAM A DISINTEGRIN AND METALLOPROTEASE DOMAIN"/>
    <property type="match status" value="1"/>
</dbReference>
<feature type="domain" description="Disintegrin" evidence="16">
    <location>
        <begin position="407"/>
        <end position="493"/>
    </location>
</feature>
<evidence type="ECO:0000259" key="16">
    <source>
        <dbReference type="PROSITE" id="PS50214"/>
    </source>
</evidence>
<keyword evidence="8" id="KW-0106">Calcium</keyword>
<dbReference type="InterPro" id="IPR002870">
    <property type="entry name" value="Peptidase_M12B_N"/>
</dbReference>
<feature type="disulfide bond" evidence="13">
    <location>
        <begin position="465"/>
        <end position="485"/>
    </location>
</feature>
<dbReference type="AlphaFoldDB" id="A0A6B7FNN4"/>
<keyword evidence="4" id="KW-0800">Toxin</keyword>
<evidence type="ECO:0000313" key="18">
    <source>
        <dbReference type="EMBL" id="QBF53418.1"/>
    </source>
</evidence>
<organism evidence="18">
    <name type="scientific">Vipera ammodytes ammodytes</name>
    <name type="common">Western sand viper</name>
    <dbReference type="NCBI Taxonomy" id="8705"/>
    <lineage>
        <taxon>Eukaryota</taxon>
        <taxon>Metazoa</taxon>
        <taxon>Chordata</taxon>
        <taxon>Craniata</taxon>
        <taxon>Vertebrata</taxon>
        <taxon>Euteleostomi</taxon>
        <taxon>Lepidosauria</taxon>
        <taxon>Squamata</taxon>
        <taxon>Bifurcata</taxon>
        <taxon>Unidentata</taxon>
        <taxon>Episquamata</taxon>
        <taxon>Toxicofera</taxon>
        <taxon>Serpentes</taxon>
        <taxon>Colubroidea</taxon>
        <taxon>Viperidae</taxon>
        <taxon>Viperinae</taxon>
        <taxon>Vipera</taxon>
    </lineage>
</organism>
<evidence type="ECO:0000256" key="9">
    <source>
        <dbReference type="ARBA" id="ARBA00023157"/>
    </source>
</evidence>
<evidence type="ECO:0000256" key="15">
    <source>
        <dbReference type="SAM" id="SignalP"/>
    </source>
</evidence>
<keyword evidence="10" id="KW-0325">Glycoprotein</keyword>
<dbReference type="InterPro" id="IPR024079">
    <property type="entry name" value="MetalloPept_cat_dom_sf"/>
</dbReference>
<evidence type="ECO:0000256" key="12">
    <source>
        <dbReference type="ARBA" id="ARBA00084095"/>
    </source>
</evidence>
<keyword evidence="7 14" id="KW-0862">Zinc</keyword>
<dbReference type="FunFam" id="3.40.390.10:FF:000002">
    <property type="entry name" value="Disintegrin and metalloproteinase domain-containing protein 22"/>
    <property type="match status" value="1"/>
</dbReference>
<dbReference type="InterPro" id="IPR001762">
    <property type="entry name" value="Disintegrin_dom"/>
</dbReference>
<comment type="cofactor">
    <cofactor evidence="1">
        <name>Zn(2+)</name>
        <dbReference type="ChEBI" id="CHEBI:29105"/>
    </cofactor>
</comment>
<dbReference type="GO" id="GO:0005576">
    <property type="term" value="C:extracellular region"/>
    <property type="evidence" value="ECO:0007669"/>
    <property type="project" value="UniProtKB-SubCell"/>
</dbReference>
<dbReference type="InterPro" id="IPR034027">
    <property type="entry name" value="Reprolysin_adamalysin"/>
</dbReference>
<dbReference type="Gene3D" id="4.10.70.10">
    <property type="entry name" value="Disintegrin domain"/>
    <property type="match status" value="1"/>
</dbReference>
<evidence type="ECO:0000256" key="14">
    <source>
        <dbReference type="PROSITE-ProRule" id="PRU00276"/>
    </source>
</evidence>
<dbReference type="GO" id="GO:0090729">
    <property type="term" value="F:toxin activity"/>
    <property type="evidence" value="ECO:0007669"/>
    <property type="project" value="UniProtKB-KW"/>
</dbReference>
<feature type="active site" evidence="14">
    <location>
        <position position="340"/>
    </location>
</feature>
<dbReference type="PROSITE" id="PS50214">
    <property type="entry name" value="DISINTEGRIN_2"/>
    <property type="match status" value="1"/>
</dbReference>
<dbReference type="Pfam" id="PF01421">
    <property type="entry name" value="Reprolysin"/>
    <property type="match status" value="1"/>
</dbReference>